<proteinExistence type="predicted"/>
<name>A0A7R9MV13_9ACAR</name>
<reference evidence="1" key="1">
    <citation type="submission" date="2020-11" db="EMBL/GenBank/DDBJ databases">
        <authorList>
            <person name="Tran Van P."/>
        </authorList>
    </citation>
    <scope>NUCLEOTIDE SEQUENCE</scope>
</reference>
<evidence type="ECO:0000313" key="2">
    <source>
        <dbReference type="Proteomes" id="UP000728032"/>
    </source>
</evidence>
<sequence length="18" mass="1997">MTRTGTCAPWSKMKTGLK</sequence>
<organism evidence="1">
    <name type="scientific">Oppiella nova</name>
    <dbReference type="NCBI Taxonomy" id="334625"/>
    <lineage>
        <taxon>Eukaryota</taxon>
        <taxon>Metazoa</taxon>
        <taxon>Ecdysozoa</taxon>
        <taxon>Arthropoda</taxon>
        <taxon>Chelicerata</taxon>
        <taxon>Arachnida</taxon>
        <taxon>Acari</taxon>
        <taxon>Acariformes</taxon>
        <taxon>Sarcoptiformes</taxon>
        <taxon>Oribatida</taxon>
        <taxon>Brachypylina</taxon>
        <taxon>Oppioidea</taxon>
        <taxon>Oppiidae</taxon>
        <taxon>Oppiella</taxon>
    </lineage>
</organism>
<keyword evidence="2" id="KW-1185">Reference proteome</keyword>
<protein>
    <submittedName>
        <fullName evidence="1">Uncharacterized protein</fullName>
    </submittedName>
</protein>
<dbReference type="EMBL" id="CAJPVJ010048502">
    <property type="protein sequence ID" value="CAG2182841.1"/>
    <property type="molecule type" value="Genomic_DNA"/>
</dbReference>
<evidence type="ECO:0000313" key="1">
    <source>
        <dbReference type="EMBL" id="CAD7665705.1"/>
    </source>
</evidence>
<dbReference type="EMBL" id="OC963327">
    <property type="protein sequence ID" value="CAD7665705.1"/>
    <property type="molecule type" value="Genomic_DNA"/>
</dbReference>
<accession>A0A7R9MV13</accession>
<dbReference type="Proteomes" id="UP000728032">
    <property type="component" value="Unassembled WGS sequence"/>
</dbReference>
<dbReference type="AlphaFoldDB" id="A0A7R9MV13"/>
<gene>
    <name evidence="1" type="ORF">ONB1V03_LOCUS22262</name>
</gene>